<dbReference type="EMBL" id="DQ927303">
    <property type="protein sequence ID" value="ABI51632.1"/>
    <property type="molecule type" value="Genomic_DNA"/>
</dbReference>
<reference evidence="1" key="1">
    <citation type="journal article" date="2007" name="PLoS ONE">
        <title>Complete mitochondrial genome sequence of three tetrahymena species reveals mutation hot spots and accelerated nonsynonymous substitutions in Ymf genes.</title>
        <authorList>
            <person name="Moradian M.M."/>
            <person name="Beglaryan D."/>
            <person name="Skozylas J.M."/>
            <person name="Kerikorian V."/>
        </authorList>
    </citation>
    <scope>NUCLEOTIDE SEQUENCE</scope>
    <source>
        <strain evidence="1">MP75</strain>
    </source>
</reference>
<accession>Q09FB9</accession>
<name>Q09FB9_TETMA</name>
<gene>
    <name evidence="1" type="primary">ymf74</name>
</gene>
<geneLocation type="mitochondrion" evidence="1"/>
<dbReference type="AlphaFoldDB" id="Q09FB9"/>
<dbReference type="GeneID" id="4271412"/>
<protein>
    <submittedName>
        <fullName evidence="1">Ymf74</fullName>
    </submittedName>
</protein>
<proteinExistence type="predicted"/>
<keyword evidence="1" id="KW-0496">Mitochondrion</keyword>
<sequence>MKFKREFKFLIKKKNFKFKKFKLLLKIYYSIKNLIKYYKIIKLNNSMIKSKLLIKTYSYFNFLTNGLDLKYENLYQDFNTNNLIFKHYKIKNLIITDKNNLSIIKFQQFLNIIDNKYINEFNEDSLLDIFYINLFLYYNLILEFYKNLINTQLLKIN</sequence>
<evidence type="ECO:0000313" key="1">
    <source>
        <dbReference type="EMBL" id="ABI51632.1"/>
    </source>
</evidence>
<dbReference type="RefSeq" id="YP_740723.1">
    <property type="nucleotide sequence ID" value="NC_008337.1"/>
</dbReference>
<organism evidence="1">
    <name type="scientific">Tetrahymena malaccensis</name>
    <dbReference type="NCBI Taxonomy" id="5901"/>
    <lineage>
        <taxon>Eukaryota</taxon>
        <taxon>Sar</taxon>
        <taxon>Alveolata</taxon>
        <taxon>Ciliophora</taxon>
        <taxon>Intramacronucleata</taxon>
        <taxon>Oligohymenophorea</taxon>
        <taxon>Hymenostomatida</taxon>
        <taxon>Tetrahymenina</taxon>
        <taxon>Tetrahymenidae</taxon>
        <taxon>Tetrahymena</taxon>
    </lineage>
</organism>